<dbReference type="GO" id="GO:0140975">
    <property type="term" value="P:disruption of cellular anatomical structure in another organism"/>
    <property type="evidence" value="ECO:0007669"/>
    <property type="project" value="UniProtKB-UniRule"/>
</dbReference>
<gene>
    <name evidence="7 9" type="primary">E</name>
</gene>
<evidence type="ECO:0000256" key="6">
    <source>
        <dbReference type="ARBA" id="ARBA00023136"/>
    </source>
</evidence>
<evidence type="ECO:0000256" key="8">
    <source>
        <dbReference type="SAM" id="Phobius"/>
    </source>
</evidence>
<keyword evidence="5 7" id="KW-1133">Transmembrane helix</keyword>
<dbReference type="GO" id="GO:0046760">
    <property type="term" value="P:viral budding from Golgi membrane"/>
    <property type="evidence" value="ECO:0007669"/>
    <property type="project" value="UniProtKB-UniRule"/>
</dbReference>
<feature type="topological domain" description="Intravirion" evidence="7">
    <location>
        <begin position="36"/>
        <end position="74"/>
    </location>
</feature>
<keyword evidence="4 7" id="KW-1043">Host membrane</keyword>
<comment type="similarity">
    <text evidence="7">Belongs to the alphacoronaviruses E protein family.</text>
</comment>
<dbReference type="KEGG" id="vg:16607891"/>
<reference evidence="9" key="1">
    <citation type="submission" date="2013-07" db="EMBL/GenBank/DDBJ databases">
        <authorList>
            <person name="Town C.D."/>
            <person name="Halpin R.A."/>
            <person name="Nguyen A."/>
            <person name="Motley J."/>
            <person name="Ransier A."/>
            <person name="Fedorova N."/>
            <person name="Overton L."/>
            <person name="Tsitrin T."/>
            <person name="Stockwell T."/>
            <person name="Amedeo P."/>
            <person name="Appalla L."/>
            <person name="Bishop B."/>
            <person name="Edworthy P."/>
            <person name="Gupta N."/>
            <person name="Hoover J."/>
            <person name="Katzel D."/>
            <person name="Li K."/>
            <person name="Schobel S."/>
            <person name="Shrivastava S."/>
            <person name="Thovarai V."/>
            <person name="Wang S."/>
            <person name="Dominguez S."/>
            <person name="Wentworth D.E."/>
            <person name="Holmes K."/>
        </authorList>
    </citation>
    <scope>NUCLEOTIDE SEQUENCE [LARGE SCALE GENOMIC DNA]</scope>
    <source>
        <strain evidence="9">Bat/USA/CDPHE15/2006</strain>
    </source>
</reference>
<evidence type="ECO:0000256" key="2">
    <source>
        <dbReference type="ARBA" id="ARBA00022703"/>
    </source>
</evidence>
<comment type="function">
    <text evidence="7">Plays a central role in virus morphogenesis and assembly. Acts as a viroporin and self-assembles in host membranes forming pentameric protein-lipid pores that allow ion transport. Also plays a role in the induction of apoptosis.</text>
</comment>
<dbReference type="InterPro" id="IPR043507">
    <property type="entry name" value="E_protein_aCoV"/>
</dbReference>
<keyword evidence="6 7" id="KW-0472">Membrane</keyword>
<accession>S5YGS4</accession>
<dbReference type="EMBL" id="KF430219">
    <property type="protein sequence ID" value="AGT21335.1"/>
    <property type="molecule type" value="Genomic_RNA"/>
</dbReference>
<dbReference type="InterPro" id="IPR003873">
    <property type="entry name" value="E_protein_CoV"/>
</dbReference>
<feature type="transmembrane region" description="Helical" evidence="8">
    <location>
        <begin position="15"/>
        <end position="39"/>
    </location>
</feature>
<dbReference type="GeneID" id="16607891"/>
<dbReference type="RefSeq" id="YP_008439204.1">
    <property type="nucleotide sequence ID" value="NC_022103.1"/>
</dbReference>
<evidence type="ECO:0000313" key="10">
    <source>
        <dbReference type="Proteomes" id="UP000174423"/>
    </source>
</evidence>
<evidence type="ECO:0000256" key="5">
    <source>
        <dbReference type="ARBA" id="ARBA00022989"/>
    </source>
</evidence>
<comment type="subunit">
    <text evidence="7">Homopentamer. Interacts with membrane protein M in the budding compartment of the host cell, which is located between endoplasmic reticulum and the Golgi complex. Interacts with Nucleoprotein.</text>
</comment>
<comment type="subcellular location">
    <subcellularLocation>
        <location evidence="7">Host Golgi apparatus membrane</location>
        <topology evidence="7">Single-pass type III membrane protein</topology>
    </subcellularLocation>
    <text evidence="7">The cytoplasmic tail functions as a Golgi complex-targeting signal.</text>
</comment>
<sequence>MLQLVDDHGLLVNGILWLILLFFVLIVSITFIQLINLCFTCHRFCSRAVYTPVGRMYGVYKSYMQIEPLPIIDV</sequence>
<evidence type="ECO:0000256" key="1">
    <source>
        <dbReference type="ARBA" id="ARBA00022692"/>
    </source>
</evidence>
<evidence type="ECO:0000256" key="3">
    <source>
        <dbReference type="ARBA" id="ARBA00022812"/>
    </source>
</evidence>
<protein>
    <recommendedName>
        <fullName evidence="7">Envelope small membrane protein</fullName>
        <shortName evidence="7">E protein</shortName>
        <shortName evidence="7">sM protein</shortName>
    </recommendedName>
</protein>
<dbReference type="GO" id="GO:0016020">
    <property type="term" value="C:membrane"/>
    <property type="evidence" value="ECO:0007669"/>
    <property type="project" value="UniProtKB-UniRule"/>
</dbReference>
<dbReference type="Proteomes" id="UP000174423">
    <property type="component" value="Segment"/>
</dbReference>
<evidence type="ECO:0000256" key="4">
    <source>
        <dbReference type="ARBA" id="ARBA00022870"/>
    </source>
</evidence>
<organism evidence="9 10">
    <name type="scientific">Bat coronavirus CDPHE15</name>
    <dbReference type="NCBI Taxonomy" id="1913643"/>
    <lineage>
        <taxon>Viruses</taxon>
        <taxon>Riboviria</taxon>
        <taxon>Orthornavirae</taxon>
        <taxon>Pisuviricota</taxon>
        <taxon>Pisoniviricetes</taxon>
        <taxon>Nidovirales</taxon>
        <taxon>Cornidovirineae</taxon>
        <taxon>Coronaviridae</taxon>
        <taxon>Orthocoronavirinae</taxon>
        <taxon>Alphacoronavirus</taxon>
        <taxon>Colacovirus</taxon>
        <taxon>Alphacoronavirus myotis</taxon>
    </lineage>
</organism>
<keyword evidence="3 7" id="KW-1040">Host Golgi apparatus</keyword>
<keyword evidence="2 7" id="KW-0053">Apoptosis</keyword>
<dbReference type="Pfam" id="PF02723">
    <property type="entry name" value="CoV_E"/>
    <property type="match status" value="1"/>
</dbReference>
<name>S5YGS4_9ALPC</name>
<keyword evidence="1 7" id="KW-0812">Transmembrane</keyword>
<dbReference type="PROSITE" id="PS51926">
    <property type="entry name" value="COV_E"/>
    <property type="match status" value="1"/>
</dbReference>
<dbReference type="HAMAP" id="MF_04205">
    <property type="entry name" value="ALPHA_CORONA_E"/>
    <property type="match status" value="1"/>
</dbReference>
<keyword evidence="10" id="KW-1185">Reference proteome</keyword>
<proteinExistence type="inferred from homology"/>
<feature type="topological domain" description="Virion surface" evidence="7">
    <location>
        <begin position="1"/>
        <end position="14"/>
    </location>
</feature>
<evidence type="ECO:0000313" key="9">
    <source>
        <dbReference type="EMBL" id="AGT21335.1"/>
    </source>
</evidence>
<dbReference type="OrthoDB" id="27815at10239"/>
<evidence type="ECO:0000256" key="7">
    <source>
        <dbReference type="HAMAP-Rule" id="MF_04205"/>
    </source>
</evidence>
<dbReference type="GO" id="GO:0044178">
    <property type="term" value="C:host cell Golgi membrane"/>
    <property type="evidence" value="ECO:0007669"/>
    <property type="project" value="UniProtKB-SubCell"/>
</dbReference>